<evidence type="ECO:0008006" key="3">
    <source>
        <dbReference type="Google" id="ProtNLM"/>
    </source>
</evidence>
<gene>
    <name evidence="1" type="ORF">GCM10010412_092120</name>
</gene>
<evidence type="ECO:0000313" key="1">
    <source>
        <dbReference type="EMBL" id="GAA2697345.1"/>
    </source>
</evidence>
<protein>
    <recommendedName>
        <fullName evidence="3">SCP domain-containing protein</fullName>
    </recommendedName>
</protein>
<sequence length="223" mass="24797">MVLRPISEFPDTAIGRSEYRQQERAIEQAILCMVNQTRHYWSNDLLPRPPKPPWWPSGEWGAGLPQWPPATRASVKGLGKNALPGLPGAAYRHVKDAVRLRWWGKVTPGKNCVPQQNKPELCDSHINPQTRSTPKIRAEEAGYPRGCTKGWSVAENTYVGWGRDHVTPRAAFDAWYQSPPHFLNLLGGGTEMTVQMAWGSADPAAPSGLPAVTYVQMFGTCQR</sequence>
<dbReference type="Gene3D" id="3.40.33.10">
    <property type="entry name" value="CAP"/>
    <property type="match status" value="1"/>
</dbReference>
<keyword evidence="2" id="KW-1185">Reference proteome</keyword>
<name>A0ABN3TBW6_9ACTN</name>
<accession>A0ABN3TBW6</accession>
<evidence type="ECO:0000313" key="2">
    <source>
        <dbReference type="Proteomes" id="UP001501666"/>
    </source>
</evidence>
<comment type="caution">
    <text evidence="1">The sequence shown here is derived from an EMBL/GenBank/DDBJ whole genome shotgun (WGS) entry which is preliminary data.</text>
</comment>
<reference evidence="1 2" key="1">
    <citation type="journal article" date="2019" name="Int. J. Syst. Evol. Microbiol.">
        <title>The Global Catalogue of Microorganisms (GCM) 10K type strain sequencing project: providing services to taxonomists for standard genome sequencing and annotation.</title>
        <authorList>
            <consortium name="The Broad Institute Genomics Platform"/>
            <consortium name="The Broad Institute Genome Sequencing Center for Infectious Disease"/>
            <person name="Wu L."/>
            <person name="Ma J."/>
        </authorList>
    </citation>
    <scope>NUCLEOTIDE SEQUENCE [LARGE SCALE GENOMIC DNA]</scope>
    <source>
        <strain evidence="1 2">JCM 6835</strain>
    </source>
</reference>
<dbReference type="InterPro" id="IPR035940">
    <property type="entry name" value="CAP_sf"/>
</dbReference>
<organism evidence="1 2">
    <name type="scientific">Nonomuraea recticatena</name>
    <dbReference type="NCBI Taxonomy" id="46178"/>
    <lineage>
        <taxon>Bacteria</taxon>
        <taxon>Bacillati</taxon>
        <taxon>Actinomycetota</taxon>
        <taxon>Actinomycetes</taxon>
        <taxon>Streptosporangiales</taxon>
        <taxon>Streptosporangiaceae</taxon>
        <taxon>Nonomuraea</taxon>
    </lineage>
</organism>
<dbReference type="Proteomes" id="UP001501666">
    <property type="component" value="Unassembled WGS sequence"/>
</dbReference>
<proteinExistence type="predicted"/>
<dbReference type="EMBL" id="BAAATE010000047">
    <property type="protein sequence ID" value="GAA2697345.1"/>
    <property type="molecule type" value="Genomic_DNA"/>
</dbReference>